<accession>X6MGQ6</accession>
<evidence type="ECO:0000256" key="1">
    <source>
        <dbReference type="ARBA" id="ARBA00009336"/>
    </source>
</evidence>
<dbReference type="Proteomes" id="UP000023152">
    <property type="component" value="Unassembled WGS sequence"/>
</dbReference>
<organism evidence="4 5">
    <name type="scientific">Reticulomyxa filosa</name>
    <dbReference type="NCBI Taxonomy" id="46433"/>
    <lineage>
        <taxon>Eukaryota</taxon>
        <taxon>Sar</taxon>
        <taxon>Rhizaria</taxon>
        <taxon>Retaria</taxon>
        <taxon>Foraminifera</taxon>
        <taxon>Monothalamids</taxon>
        <taxon>Reticulomyxidae</taxon>
        <taxon>Reticulomyxa</taxon>
    </lineage>
</organism>
<gene>
    <name evidence="4" type="ORF">RFI_24773</name>
</gene>
<dbReference type="GO" id="GO:0005975">
    <property type="term" value="P:carbohydrate metabolic process"/>
    <property type="evidence" value="ECO:0007669"/>
    <property type="project" value="InterPro"/>
</dbReference>
<proteinExistence type="inferred from homology"/>
<evidence type="ECO:0000313" key="4">
    <source>
        <dbReference type="EMBL" id="ETO12602.1"/>
    </source>
</evidence>
<feature type="non-terminal residue" evidence="4">
    <location>
        <position position="1"/>
    </location>
</feature>
<dbReference type="GO" id="GO:0012505">
    <property type="term" value="C:endomembrane system"/>
    <property type="evidence" value="ECO:0007669"/>
    <property type="project" value="TreeGrafter"/>
</dbReference>
<name>X6MGQ6_RETFI</name>
<dbReference type="GO" id="GO:0070492">
    <property type="term" value="F:oligosaccharide binding"/>
    <property type="evidence" value="ECO:0007669"/>
    <property type="project" value="TreeGrafter"/>
</dbReference>
<dbReference type="EMBL" id="ASPP01021257">
    <property type="protein sequence ID" value="ETO12602.1"/>
    <property type="molecule type" value="Genomic_DNA"/>
</dbReference>
<comment type="similarity">
    <text evidence="1">Belongs to the glycosyl hydrolase 18 family.</text>
</comment>
<dbReference type="Gene3D" id="3.10.50.10">
    <property type="match status" value="1"/>
</dbReference>
<dbReference type="AlphaFoldDB" id="X6MGQ6"/>
<dbReference type="Gene3D" id="3.20.20.80">
    <property type="entry name" value="Glycosidases"/>
    <property type="match status" value="1"/>
</dbReference>
<evidence type="ECO:0000256" key="2">
    <source>
        <dbReference type="ARBA" id="ARBA00040976"/>
    </source>
</evidence>
<comment type="caution">
    <text evidence="4">The sequence shown here is derived from an EMBL/GenBank/DDBJ whole genome shotgun (WGS) entry which is preliminary data.</text>
</comment>
<dbReference type="PANTHER" id="PTHR46066:SF2">
    <property type="entry name" value="CHITINASE DOMAIN-CONTAINING PROTEIN 1"/>
    <property type="match status" value="1"/>
</dbReference>
<dbReference type="InterPro" id="IPR001223">
    <property type="entry name" value="Glyco_hydro18_cat"/>
</dbReference>
<dbReference type="OrthoDB" id="10254444at2759"/>
<evidence type="ECO:0000259" key="3">
    <source>
        <dbReference type="PROSITE" id="PS51910"/>
    </source>
</evidence>
<dbReference type="PROSITE" id="PS51910">
    <property type="entry name" value="GH18_2"/>
    <property type="match status" value="1"/>
</dbReference>
<dbReference type="InterPro" id="IPR017853">
    <property type="entry name" value="GH"/>
</dbReference>
<dbReference type="InterPro" id="IPR029070">
    <property type="entry name" value="Chitinase_insertion_sf"/>
</dbReference>
<keyword evidence="5" id="KW-1185">Reference proteome</keyword>
<sequence length="257" mass="29511">KRMARAFRFEKKDFIIVLSPYHLGFLKPELLGYACIALLSHLTPFQTNLRFCVCVCVCGGGRVDNDVTAVSLMTYDFNSVTLHGPGPIAPYGLGSILHMNYTFFFLDWWTGGGKKWMEQVLLSALRELKLNDKGMSKLLLGINYYGYRFDNVDESVGEASPQESAQQNMKNPRQPSMVTSDVLLRECIDENENKEDWAWKWNSLYHEHYLYNAKLRQKIWFPSLSFLDARLALAKKYGTGIAVWELGQGFSYFNQLL</sequence>
<feature type="domain" description="GH18" evidence="3">
    <location>
        <begin position="1"/>
        <end position="257"/>
    </location>
</feature>
<dbReference type="Pfam" id="PF00704">
    <property type="entry name" value="Glyco_hydro_18"/>
    <property type="match status" value="1"/>
</dbReference>
<reference evidence="4 5" key="1">
    <citation type="journal article" date="2013" name="Curr. Biol.">
        <title>The Genome of the Foraminiferan Reticulomyxa filosa.</title>
        <authorList>
            <person name="Glockner G."/>
            <person name="Hulsmann N."/>
            <person name="Schleicher M."/>
            <person name="Noegel A.A."/>
            <person name="Eichinger L."/>
            <person name="Gallinger C."/>
            <person name="Pawlowski J."/>
            <person name="Sierra R."/>
            <person name="Euteneuer U."/>
            <person name="Pillet L."/>
            <person name="Moustafa A."/>
            <person name="Platzer M."/>
            <person name="Groth M."/>
            <person name="Szafranski K."/>
            <person name="Schliwa M."/>
        </authorList>
    </citation>
    <scope>NUCLEOTIDE SEQUENCE [LARGE SCALE GENOMIC DNA]</scope>
</reference>
<protein>
    <recommendedName>
        <fullName evidence="2">Chitinase domain-containing protein 1</fullName>
    </recommendedName>
</protein>
<dbReference type="PANTHER" id="PTHR46066">
    <property type="entry name" value="CHITINASE DOMAIN-CONTAINING PROTEIN 1 FAMILY MEMBER"/>
    <property type="match status" value="1"/>
</dbReference>
<dbReference type="SUPFAM" id="SSF51445">
    <property type="entry name" value="(Trans)glycosidases"/>
    <property type="match status" value="1"/>
</dbReference>
<evidence type="ECO:0000313" key="5">
    <source>
        <dbReference type="Proteomes" id="UP000023152"/>
    </source>
</evidence>